<dbReference type="EMBL" id="JAVRHX010000001">
    <property type="protein sequence ID" value="MDT0594672.1"/>
    <property type="molecule type" value="Genomic_DNA"/>
</dbReference>
<dbReference type="InterPro" id="IPR006665">
    <property type="entry name" value="OmpA-like"/>
</dbReference>
<dbReference type="PROSITE" id="PS51257">
    <property type="entry name" value="PROKAR_LIPOPROTEIN"/>
    <property type="match status" value="1"/>
</dbReference>
<evidence type="ECO:0000313" key="11">
    <source>
        <dbReference type="Proteomes" id="UP001253545"/>
    </source>
</evidence>
<dbReference type="SUPFAM" id="SSF103088">
    <property type="entry name" value="OmpA-like"/>
    <property type="match status" value="1"/>
</dbReference>
<sequence>MLTNNKLRTIIIALAATTLMACESGPSEAELEAERNRVAAAEAAEAEEARLAREAAEAKAVEVAEAKRLADLRDRAAAELDALKQKNTIYFDFDKSTIKSDFMSVLREHARYLAANPGQSIVIEGHCDSSGTPEYNIALGERRAKAIETFFTNAGVSGSQVSVVSYGEEKLAVQGTSDFAMQQNRRGVVVYQ</sequence>
<evidence type="ECO:0000256" key="4">
    <source>
        <dbReference type="ARBA" id="ARBA00023237"/>
    </source>
</evidence>
<keyword evidence="3 6" id="KW-0564">Palmitate</keyword>
<dbReference type="Pfam" id="PF00691">
    <property type="entry name" value="OmpA"/>
    <property type="match status" value="1"/>
</dbReference>
<dbReference type="InterPro" id="IPR036737">
    <property type="entry name" value="OmpA-like_sf"/>
</dbReference>
<feature type="signal peptide" evidence="8">
    <location>
        <begin position="1"/>
        <end position="21"/>
    </location>
</feature>
<feature type="coiled-coil region" evidence="7">
    <location>
        <begin position="39"/>
        <end position="86"/>
    </location>
</feature>
<comment type="subcellular location">
    <subcellularLocation>
        <location evidence="6">Cell outer membrane</location>
        <topology evidence="6">Lipid-anchor</topology>
    </subcellularLocation>
</comment>
<name>A0ABU2ZPY7_9ALTE</name>
<dbReference type="PROSITE" id="PS51123">
    <property type="entry name" value="OMPA_2"/>
    <property type="match status" value="1"/>
</dbReference>
<keyword evidence="5 6" id="KW-0449">Lipoprotein</keyword>
<dbReference type="InterPro" id="IPR006664">
    <property type="entry name" value="OMP_bac"/>
</dbReference>
<evidence type="ECO:0000256" key="8">
    <source>
        <dbReference type="SAM" id="SignalP"/>
    </source>
</evidence>
<keyword evidence="6" id="KW-0131">Cell cycle</keyword>
<dbReference type="Gene3D" id="3.30.1330.60">
    <property type="entry name" value="OmpA-like domain"/>
    <property type="match status" value="1"/>
</dbReference>
<dbReference type="HAMAP" id="MF_02204">
    <property type="entry name" value="Pal"/>
    <property type="match status" value="1"/>
</dbReference>
<comment type="similarity">
    <text evidence="6">Belongs to the Pal lipoprotein family.</text>
</comment>
<keyword evidence="4 6" id="KW-0998">Cell outer membrane</keyword>
<comment type="function">
    <text evidence="6">Part of the Tol-Pal system, which plays a role in outer membrane invagination during cell division and is important for maintaining outer membrane integrity.</text>
</comment>
<evidence type="ECO:0000256" key="7">
    <source>
        <dbReference type="SAM" id="Coils"/>
    </source>
</evidence>
<gene>
    <name evidence="6" type="primary">pal</name>
    <name evidence="10" type="ORF">RM552_07470</name>
</gene>
<dbReference type="CDD" id="cd07185">
    <property type="entry name" value="OmpA_C-like"/>
    <property type="match status" value="1"/>
</dbReference>
<dbReference type="RefSeq" id="WP_311368134.1">
    <property type="nucleotide sequence ID" value="NZ_JAVRHX010000001.1"/>
</dbReference>
<comment type="caution">
    <text evidence="10">The sequence shown here is derived from an EMBL/GenBank/DDBJ whole genome shotgun (WGS) entry which is preliminary data.</text>
</comment>
<evidence type="ECO:0000256" key="2">
    <source>
        <dbReference type="ARBA" id="ARBA00023136"/>
    </source>
</evidence>
<organism evidence="10 11">
    <name type="scientific">Glaciecola petra</name>
    <dbReference type="NCBI Taxonomy" id="3075602"/>
    <lineage>
        <taxon>Bacteria</taxon>
        <taxon>Pseudomonadati</taxon>
        <taxon>Pseudomonadota</taxon>
        <taxon>Gammaproteobacteria</taxon>
        <taxon>Alteromonadales</taxon>
        <taxon>Alteromonadaceae</taxon>
        <taxon>Glaciecola</taxon>
    </lineage>
</organism>
<dbReference type="PANTHER" id="PTHR30329">
    <property type="entry name" value="STATOR ELEMENT OF FLAGELLAR MOTOR COMPLEX"/>
    <property type="match status" value="1"/>
</dbReference>
<feature type="chain" id="PRO_5047140289" description="Peptidoglycan-associated lipoprotein" evidence="8">
    <location>
        <begin position="22"/>
        <end position="192"/>
    </location>
</feature>
<keyword evidence="6" id="KW-0132">Cell division</keyword>
<evidence type="ECO:0000259" key="9">
    <source>
        <dbReference type="PROSITE" id="PS51123"/>
    </source>
</evidence>
<dbReference type="PANTHER" id="PTHR30329:SF21">
    <property type="entry name" value="LIPOPROTEIN YIAD-RELATED"/>
    <property type="match status" value="1"/>
</dbReference>
<reference evidence="10 11" key="1">
    <citation type="submission" date="2023-09" db="EMBL/GenBank/DDBJ databases">
        <authorList>
            <person name="Rey-Velasco X."/>
        </authorList>
    </citation>
    <scope>NUCLEOTIDE SEQUENCE [LARGE SCALE GENOMIC DNA]</scope>
    <source>
        <strain evidence="10 11">P117</strain>
    </source>
</reference>
<keyword evidence="2 6" id="KW-0472">Membrane</keyword>
<keyword evidence="1 6" id="KW-0732">Signal</keyword>
<dbReference type="InterPro" id="IPR050330">
    <property type="entry name" value="Bact_OuterMem_StrucFunc"/>
</dbReference>
<dbReference type="Proteomes" id="UP001253545">
    <property type="component" value="Unassembled WGS sequence"/>
</dbReference>
<accession>A0ABU2ZPY7</accession>
<comment type="subunit">
    <text evidence="6">The Tol-Pal system is composed of five core proteins: the inner membrane proteins TolA, TolQ and TolR, the periplasmic protein TolB and the outer membrane protein Pal. They form a network linking the inner and outer membranes and the peptidoglycan layer.</text>
</comment>
<keyword evidence="7" id="KW-0175">Coiled coil</keyword>
<protein>
    <recommendedName>
        <fullName evidence="6">Peptidoglycan-associated lipoprotein</fullName>
        <shortName evidence="6">PAL</shortName>
    </recommendedName>
</protein>
<feature type="domain" description="OmpA-like" evidence="9">
    <location>
        <begin position="78"/>
        <end position="192"/>
    </location>
</feature>
<evidence type="ECO:0000256" key="5">
    <source>
        <dbReference type="ARBA" id="ARBA00023288"/>
    </source>
</evidence>
<dbReference type="PRINTS" id="PR01021">
    <property type="entry name" value="OMPADOMAIN"/>
</dbReference>
<evidence type="ECO:0000256" key="1">
    <source>
        <dbReference type="ARBA" id="ARBA00022729"/>
    </source>
</evidence>
<evidence type="ECO:0000256" key="3">
    <source>
        <dbReference type="ARBA" id="ARBA00023139"/>
    </source>
</evidence>
<evidence type="ECO:0000313" key="10">
    <source>
        <dbReference type="EMBL" id="MDT0594672.1"/>
    </source>
</evidence>
<evidence type="ECO:0000256" key="6">
    <source>
        <dbReference type="HAMAP-Rule" id="MF_02204"/>
    </source>
</evidence>
<keyword evidence="11" id="KW-1185">Reference proteome</keyword>
<dbReference type="InterPro" id="IPR039001">
    <property type="entry name" value="Pal"/>
</dbReference>
<proteinExistence type="inferred from homology"/>